<comment type="caution">
    <text evidence="11">The sequence shown here is derived from an EMBL/GenBank/DDBJ whole genome shotgun (WGS) entry which is preliminary data.</text>
</comment>
<evidence type="ECO:0000256" key="9">
    <source>
        <dbReference type="ARBA" id="ARBA00023136"/>
    </source>
</evidence>
<dbReference type="PANTHER" id="PTHR33446">
    <property type="entry name" value="PROTEIN TONB-RELATED"/>
    <property type="match status" value="1"/>
</dbReference>
<evidence type="ECO:0000256" key="1">
    <source>
        <dbReference type="ARBA" id="ARBA00004383"/>
    </source>
</evidence>
<gene>
    <name evidence="11" type="ORF">N476_21330</name>
</gene>
<keyword evidence="4" id="KW-1003">Cell membrane</keyword>
<protein>
    <recommendedName>
        <fullName evidence="10">TonB C-terminal domain-containing protein</fullName>
    </recommendedName>
</protein>
<evidence type="ECO:0000256" key="5">
    <source>
        <dbReference type="ARBA" id="ARBA00022519"/>
    </source>
</evidence>
<dbReference type="InterPro" id="IPR006260">
    <property type="entry name" value="TonB/TolA_C"/>
</dbReference>
<keyword evidence="7" id="KW-0653">Protein transport</keyword>
<dbReference type="Proteomes" id="UP000076503">
    <property type="component" value="Unassembled WGS sequence"/>
</dbReference>
<dbReference type="NCBIfam" id="TIGR01352">
    <property type="entry name" value="tonB_Cterm"/>
    <property type="match status" value="1"/>
</dbReference>
<dbReference type="InterPro" id="IPR037682">
    <property type="entry name" value="TonB_C"/>
</dbReference>
<evidence type="ECO:0000256" key="3">
    <source>
        <dbReference type="ARBA" id="ARBA00022448"/>
    </source>
</evidence>
<feature type="domain" description="TonB C-terminal" evidence="10">
    <location>
        <begin position="30"/>
        <end position="127"/>
    </location>
</feature>
<dbReference type="GO" id="GO:0015031">
    <property type="term" value="P:protein transport"/>
    <property type="evidence" value="ECO:0007669"/>
    <property type="project" value="UniProtKB-KW"/>
</dbReference>
<evidence type="ECO:0000256" key="8">
    <source>
        <dbReference type="ARBA" id="ARBA00022989"/>
    </source>
</evidence>
<dbReference type="PROSITE" id="PS52015">
    <property type="entry name" value="TONB_CTD"/>
    <property type="match status" value="1"/>
</dbReference>
<comment type="similarity">
    <text evidence="2">Belongs to the TonB family.</text>
</comment>
<dbReference type="OrthoDB" id="5956919at2"/>
<accession>A0A167D4V2</accession>
<evidence type="ECO:0000259" key="10">
    <source>
        <dbReference type="PROSITE" id="PS52015"/>
    </source>
</evidence>
<proteinExistence type="inferred from homology"/>
<keyword evidence="5" id="KW-0997">Cell inner membrane</keyword>
<dbReference type="GO" id="GO:0055085">
    <property type="term" value="P:transmembrane transport"/>
    <property type="evidence" value="ECO:0007669"/>
    <property type="project" value="InterPro"/>
</dbReference>
<evidence type="ECO:0000256" key="7">
    <source>
        <dbReference type="ARBA" id="ARBA00022927"/>
    </source>
</evidence>
<dbReference type="RefSeq" id="WP_063363017.1">
    <property type="nucleotide sequence ID" value="NZ_AUXZ01000091.1"/>
</dbReference>
<evidence type="ECO:0000313" key="11">
    <source>
        <dbReference type="EMBL" id="KZN48416.1"/>
    </source>
</evidence>
<keyword evidence="9" id="KW-0472">Membrane</keyword>
<evidence type="ECO:0000256" key="6">
    <source>
        <dbReference type="ARBA" id="ARBA00022692"/>
    </source>
</evidence>
<dbReference type="AlphaFoldDB" id="A0A167D4V2"/>
<organism evidence="11 12">
    <name type="scientific">Pseudoalteromonas luteoviolacea H33</name>
    <dbReference type="NCBI Taxonomy" id="1365251"/>
    <lineage>
        <taxon>Bacteria</taxon>
        <taxon>Pseudomonadati</taxon>
        <taxon>Pseudomonadota</taxon>
        <taxon>Gammaproteobacteria</taxon>
        <taxon>Alteromonadales</taxon>
        <taxon>Pseudoalteromonadaceae</taxon>
        <taxon>Pseudoalteromonas</taxon>
    </lineage>
</organism>
<keyword evidence="6" id="KW-0812">Transmembrane</keyword>
<dbReference type="Gene3D" id="3.30.1150.10">
    <property type="match status" value="1"/>
</dbReference>
<keyword evidence="8" id="KW-1133">Transmembrane helix</keyword>
<dbReference type="PANTHER" id="PTHR33446:SF14">
    <property type="entry name" value="PROTEIN TONB"/>
    <property type="match status" value="1"/>
</dbReference>
<evidence type="ECO:0000256" key="4">
    <source>
        <dbReference type="ARBA" id="ARBA00022475"/>
    </source>
</evidence>
<dbReference type="Pfam" id="PF03544">
    <property type="entry name" value="TonB_C"/>
    <property type="match status" value="1"/>
</dbReference>
<dbReference type="InterPro" id="IPR051045">
    <property type="entry name" value="TonB-dependent_transducer"/>
</dbReference>
<dbReference type="SUPFAM" id="SSF74653">
    <property type="entry name" value="TolA/TonB C-terminal domain"/>
    <property type="match status" value="1"/>
</dbReference>
<evidence type="ECO:0000256" key="2">
    <source>
        <dbReference type="ARBA" id="ARBA00006555"/>
    </source>
</evidence>
<dbReference type="EMBL" id="AUXZ01000091">
    <property type="protein sequence ID" value="KZN48416.1"/>
    <property type="molecule type" value="Genomic_DNA"/>
</dbReference>
<sequence>MNLISAMLLSVASSQAGEQSIDETNDVLKGTIINAVPVEKAPPYFPTRAANQGREGWVQLSYVVNEKGEVESAVVEKSSGYGIFERAALRAVEKWTFEPALQNNKPVKQCQNQVHMNFHLAGVNRTVTRQFLRRYKAVVAKIDANELDDVPALLQEMESKGLQNLTEDSYFWVAKARFYNVKANKLKELQAIEQVMLFGEGVVKEQIYNALLARATLLNIEQNRFENALETYALLSKSKKAEKATSQLAPYIDKLKEFIADESKHIWVKGQVEKSLWVHKLVRNAFSISDIQGNLNTLEVRCDNQFSTYEVKTGLQWNIPKSWQGCQVYVYGEQGASFNLVETAAAKKV</sequence>
<keyword evidence="3" id="KW-0813">Transport</keyword>
<evidence type="ECO:0000313" key="12">
    <source>
        <dbReference type="Proteomes" id="UP000076503"/>
    </source>
</evidence>
<comment type="subcellular location">
    <subcellularLocation>
        <location evidence="1">Cell inner membrane</location>
        <topology evidence="1">Single-pass membrane protein</topology>
        <orientation evidence="1">Periplasmic side</orientation>
    </subcellularLocation>
</comment>
<reference evidence="11 12" key="1">
    <citation type="submission" date="2013-07" db="EMBL/GenBank/DDBJ databases">
        <title>Comparative Genomic and Metabolomic Analysis of Twelve Strains of Pseudoalteromonas luteoviolacea.</title>
        <authorList>
            <person name="Vynne N.G."/>
            <person name="Mansson M."/>
            <person name="Gram L."/>
        </authorList>
    </citation>
    <scope>NUCLEOTIDE SEQUENCE [LARGE SCALE GENOMIC DNA]</scope>
    <source>
        <strain evidence="11 12">H33</strain>
    </source>
</reference>
<dbReference type="PATRIC" id="fig|1365251.3.peg.3731"/>
<name>A0A167D4V2_9GAMM</name>
<dbReference type="GO" id="GO:0005886">
    <property type="term" value="C:plasma membrane"/>
    <property type="evidence" value="ECO:0007669"/>
    <property type="project" value="UniProtKB-SubCell"/>
</dbReference>